<feature type="domain" description="Aminoglycoside phosphotransferase" evidence="1">
    <location>
        <begin position="205"/>
        <end position="394"/>
    </location>
</feature>
<dbReference type="Gene3D" id="3.90.1200.10">
    <property type="match status" value="2"/>
</dbReference>
<reference evidence="2 3" key="1">
    <citation type="submission" date="2018-10" db="EMBL/GenBank/DDBJ databases">
        <title>Histidinibacterium lentulum gen. nov., sp. nov., a marine bacterium from the culture broth of Picochlorum sp. 122.</title>
        <authorList>
            <person name="Wang G."/>
        </authorList>
    </citation>
    <scope>NUCLEOTIDE SEQUENCE [LARGE SCALE GENOMIC DNA]</scope>
    <source>
        <strain evidence="2 3">B17</strain>
    </source>
</reference>
<dbReference type="Pfam" id="PF01636">
    <property type="entry name" value="APH"/>
    <property type="match status" value="2"/>
</dbReference>
<dbReference type="InterPro" id="IPR002575">
    <property type="entry name" value="Aminoglycoside_PTrfase"/>
</dbReference>
<evidence type="ECO:0000313" key="3">
    <source>
        <dbReference type="Proteomes" id="UP000268016"/>
    </source>
</evidence>
<dbReference type="InterPro" id="IPR011009">
    <property type="entry name" value="Kinase-like_dom_sf"/>
</dbReference>
<gene>
    <name evidence="2" type="ORF">EAT49_12665</name>
</gene>
<dbReference type="OrthoDB" id="581471at2"/>
<comment type="caution">
    <text evidence="2">The sequence shown here is derived from an EMBL/GenBank/DDBJ whole genome shotgun (WGS) entry which is preliminary data.</text>
</comment>
<accession>A0A3N2QY44</accession>
<feature type="domain" description="Aminoglycoside phosphotransferase" evidence="1">
    <location>
        <begin position="536"/>
        <end position="685"/>
    </location>
</feature>
<name>A0A3N2QY44_9RHOB</name>
<proteinExistence type="predicted"/>
<evidence type="ECO:0000259" key="1">
    <source>
        <dbReference type="Pfam" id="PF01636"/>
    </source>
</evidence>
<protein>
    <recommendedName>
        <fullName evidence="1">Aminoglycoside phosphotransferase domain-containing protein</fullName>
    </recommendedName>
</protein>
<dbReference type="Proteomes" id="UP000268016">
    <property type="component" value="Unassembled WGS sequence"/>
</dbReference>
<dbReference type="AlphaFoldDB" id="A0A3N2QY44"/>
<sequence length="763" mass="81065">MRCGSLRRGVRFCLSRTTSNSRRRPIASCCSTAVAWRRTARRPICCAGADGSRRCCGAREPMLSPADAALAARDPDLPGLAALLDARGMAAQVGLADMQPTYLRYKPGTSCVVALTSPTGSLRAWAAMAYPPGRYAEVREREEWRTGPLRAHFVDEHCIAVTPLGLDREIAAARVLQYSDGRRAFLAHFGLEDTTLRLLRYKPGRRLVLRADGAEGPRALIKAHADEAFRAAFAGARHAARVAGVPLLGIRKRRRSVVSGWIEGSPMAGASGTAAHRLTGAELARLHGAAPRPGEPVALPDAQTAAGTVAALLPDEAEKAAALAARLDTALRAIAATPCRIHGDFTADQVLLRDGAPVVIDWDRMGVGAPAQDLGTFLARLDADVIEGILAASEAEAAATALCDGYAATAGAVPEGVEEHRAAALLAIAGEGFRTRRPAWDAEARAVLALISDRLDGRRAAAREPTPGLSGALDPARMGPTLGATPAVTLLRHKPGRRALIRYDLPGRPPMLGKLRAKGPDRRTPRLHQALRAAGLDGRGPHHVGVPEPLGQIGALWLQEVVSGRPLGDILTTDALRSAGKALGILHAADAAADRSWTMDDELAVLRAAFAALPEPSLRARAERLLGIAERLLGALPPAAATGIHRDFHPDQVLIDGRTAWLVDLDLFARGDPLLDLGNLRAHLTELSLRLHGRADGFRAGADAFLTGYEEFRGPVDRDRLAVLEWVSFIRHVAISQRMPDRSHATAAILSTGEACARGLEDA</sequence>
<evidence type="ECO:0000313" key="2">
    <source>
        <dbReference type="EMBL" id="ROU00154.1"/>
    </source>
</evidence>
<keyword evidence="3" id="KW-1185">Reference proteome</keyword>
<dbReference type="EMBL" id="RDRB01000006">
    <property type="protein sequence ID" value="ROU00154.1"/>
    <property type="molecule type" value="Genomic_DNA"/>
</dbReference>
<organism evidence="2 3">
    <name type="scientific">Histidinibacterium lentulum</name>
    <dbReference type="NCBI Taxonomy" id="2480588"/>
    <lineage>
        <taxon>Bacteria</taxon>
        <taxon>Pseudomonadati</taxon>
        <taxon>Pseudomonadota</taxon>
        <taxon>Alphaproteobacteria</taxon>
        <taxon>Rhodobacterales</taxon>
        <taxon>Paracoccaceae</taxon>
        <taxon>Histidinibacterium</taxon>
    </lineage>
</organism>
<dbReference type="SUPFAM" id="SSF56112">
    <property type="entry name" value="Protein kinase-like (PK-like)"/>
    <property type="match status" value="2"/>
</dbReference>